<dbReference type="Gene3D" id="1.20.1560.10">
    <property type="entry name" value="ABC transporter type 1, transmembrane domain"/>
    <property type="match status" value="1"/>
</dbReference>
<dbReference type="EMBL" id="JAIBOA010000022">
    <property type="protein sequence ID" value="MBW8486235.1"/>
    <property type="molecule type" value="Genomic_DNA"/>
</dbReference>
<dbReference type="SMART" id="SM00382">
    <property type="entry name" value="AAA"/>
    <property type="match status" value="1"/>
</dbReference>
<dbReference type="Gene3D" id="3.40.50.300">
    <property type="entry name" value="P-loop containing nucleotide triphosphate hydrolases"/>
    <property type="match status" value="1"/>
</dbReference>
<comment type="caution">
    <text evidence="10">The sequence shown here is derived from an EMBL/GenBank/DDBJ whole genome shotgun (WGS) entry which is preliminary data.</text>
</comment>
<dbReference type="PROSITE" id="PS00211">
    <property type="entry name" value="ABC_TRANSPORTER_1"/>
    <property type="match status" value="1"/>
</dbReference>
<name>A0ABS7G1F8_9ACTN</name>
<dbReference type="SUPFAM" id="SSF90123">
    <property type="entry name" value="ABC transporter transmembrane region"/>
    <property type="match status" value="1"/>
</dbReference>
<dbReference type="InterPro" id="IPR003593">
    <property type="entry name" value="AAA+_ATPase"/>
</dbReference>
<dbReference type="PROSITE" id="PS50929">
    <property type="entry name" value="ABC_TM1F"/>
    <property type="match status" value="1"/>
</dbReference>
<reference evidence="10 11" key="1">
    <citation type="submission" date="2021-07" db="EMBL/GenBank/DDBJ databases">
        <title>Actinomadura sp. PM05-2 isolated from lichen.</title>
        <authorList>
            <person name="Somphong A."/>
            <person name="Phongsopitanun W."/>
            <person name="Tanasupawat S."/>
            <person name="Peongsungnone V."/>
        </authorList>
    </citation>
    <scope>NUCLEOTIDE SEQUENCE [LARGE SCALE GENOMIC DNA]</scope>
    <source>
        <strain evidence="10 11">PM05-2</strain>
    </source>
</reference>
<dbReference type="RefSeq" id="WP_220169475.1">
    <property type="nucleotide sequence ID" value="NZ_JAIBOA010000022.1"/>
</dbReference>
<feature type="transmembrane region" description="Helical" evidence="7">
    <location>
        <begin position="286"/>
        <end position="308"/>
    </location>
</feature>
<feature type="transmembrane region" description="Helical" evidence="7">
    <location>
        <begin position="167"/>
        <end position="185"/>
    </location>
</feature>
<evidence type="ECO:0000256" key="7">
    <source>
        <dbReference type="SAM" id="Phobius"/>
    </source>
</evidence>
<feature type="domain" description="ABC transporter" evidence="8">
    <location>
        <begin position="345"/>
        <end position="599"/>
    </location>
</feature>
<evidence type="ECO:0000256" key="3">
    <source>
        <dbReference type="ARBA" id="ARBA00022741"/>
    </source>
</evidence>
<dbReference type="InterPro" id="IPR039421">
    <property type="entry name" value="Type_1_exporter"/>
</dbReference>
<dbReference type="InterPro" id="IPR011527">
    <property type="entry name" value="ABC1_TM_dom"/>
</dbReference>
<dbReference type="Proteomes" id="UP000774570">
    <property type="component" value="Unassembled WGS sequence"/>
</dbReference>
<evidence type="ECO:0000256" key="4">
    <source>
        <dbReference type="ARBA" id="ARBA00022840"/>
    </source>
</evidence>
<accession>A0ABS7G1F8</accession>
<dbReference type="PROSITE" id="PS50893">
    <property type="entry name" value="ABC_TRANSPORTER_2"/>
    <property type="match status" value="1"/>
</dbReference>
<keyword evidence="2 7" id="KW-0812">Transmembrane</keyword>
<organism evidence="10 11">
    <name type="scientific">Actinomadura parmotrematis</name>
    <dbReference type="NCBI Taxonomy" id="2864039"/>
    <lineage>
        <taxon>Bacteria</taxon>
        <taxon>Bacillati</taxon>
        <taxon>Actinomycetota</taxon>
        <taxon>Actinomycetes</taxon>
        <taxon>Streptosporangiales</taxon>
        <taxon>Thermomonosporaceae</taxon>
        <taxon>Actinomadura</taxon>
    </lineage>
</organism>
<dbReference type="InterPro" id="IPR017871">
    <property type="entry name" value="ABC_transporter-like_CS"/>
</dbReference>
<dbReference type="Pfam" id="PF00005">
    <property type="entry name" value="ABC_tran"/>
    <property type="match status" value="1"/>
</dbReference>
<evidence type="ECO:0000313" key="11">
    <source>
        <dbReference type="Proteomes" id="UP000774570"/>
    </source>
</evidence>
<dbReference type="InterPro" id="IPR027417">
    <property type="entry name" value="P-loop_NTPase"/>
</dbReference>
<evidence type="ECO:0000259" key="8">
    <source>
        <dbReference type="PROSITE" id="PS50893"/>
    </source>
</evidence>
<keyword evidence="6 7" id="KW-0472">Membrane</keyword>
<protein>
    <submittedName>
        <fullName evidence="10">ABC transporter ATP-binding protein/permease</fullName>
    </submittedName>
</protein>
<evidence type="ECO:0000256" key="5">
    <source>
        <dbReference type="ARBA" id="ARBA00022989"/>
    </source>
</evidence>
<gene>
    <name evidence="10" type="ORF">K1Y72_27960</name>
</gene>
<keyword evidence="11" id="KW-1185">Reference proteome</keyword>
<keyword evidence="4 10" id="KW-0067">ATP-binding</keyword>
<sequence>MRGASGGRGLRAAAAEAGLLLWRSAPAALALFLAATVAAAAAPIATAWLTKLVLDRLAAPHGAVGGLAAGLAVTGLAAAALPAAAQYLRSELGRAASAAGTERLFAAAERQVGLARFEDPAFQDRLRLAQDGTRRSAELVDGLGSALGGTLSLAGFVGSLLVLSPPMTALVVVAALPALAAEILLTRSRSAMEWNVEHHHRREFFYGQLLTGTAAATEIRLFGAGAFLRARMMAERRGANAEGRRMDVRELRAQGGLTLLGAAVAGAGLWWAVATARAGRLGIGDVAMFLAAVIGVQAALATLTSAVAGGQARLLAFAHYVAVVRAAPDLPRAEDGDAPELRRGVELRGVWFRYGDDHPWILRGVDLTIPHGRAVALVGLNGAGKSTLVKLLCRMYDPTRGSIRWDGVDLRDIPPERLRARVSAVFQDHVNYEMTAADNIAIGDPAALDDPGRLIRAAARAGVHDRLAALPRGYATPLTRMFALDGAEGGEAGGAGAGVVLSGGQWQRLALARALVREDRDLMILDEPGSGLDPEAEQEVHARMRELRAGRTSLLISHRLSAVRDADRIAVLDGGRVAEEGTHEELLAKDGRYARLFRLQAAGYQEVP</sequence>
<evidence type="ECO:0000259" key="9">
    <source>
        <dbReference type="PROSITE" id="PS50929"/>
    </source>
</evidence>
<dbReference type="PANTHER" id="PTHR24221">
    <property type="entry name" value="ATP-BINDING CASSETTE SUB-FAMILY B"/>
    <property type="match status" value="1"/>
</dbReference>
<evidence type="ECO:0000313" key="10">
    <source>
        <dbReference type="EMBL" id="MBW8486235.1"/>
    </source>
</evidence>
<dbReference type="SUPFAM" id="SSF52540">
    <property type="entry name" value="P-loop containing nucleoside triphosphate hydrolases"/>
    <property type="match status" value="1"/>
</dbReference>
<feature type="transmembrane region" description="Helical" evidence="7">
    <location>
        <begin position="255"/>
        <end position="274"/>
    </location>
</feature>
<dbReference type="InterPro" id="IPR036640">
    <property type="entry name" value="ABC1_TM_sf"/>
</dbReference>
<evidence type="ECO:0000256" key="2">
    <source>
        <dbReference type="ARBA" id="ARBA00022692"/>
    </source>
</evidence>
<dbReference type="PANTHER" id="PTHR24221:SF654">
    <property type="entry name" value="ATP-BINDING CASSETTE SUB-FAMILY B MEMBER 6"/>
    <property type="match status" value="1"/>
</dbReference>
<dbReference type="InterPro" id="IPR003439">
    <property type="entry name" value="ABC_transporter-like_ATP-bd"/>
</dbReference>
<evidence type="ECO:0000256" key="6">
    <source>
        <dbReference type="ARBA" id="ARBA00023136"/>
    </source>
</evidence>
<feature type="transmembrane region" description="Helical" evidence="7">
    <location>
        <begin position="64"/>
        <end position="85"/>
    </location>
</feature>
<keyword evidence="3" id="KW-0547">Nucleotide-binding</keyword>
<keyword evidence="5 7" id="KW-1133">Transmembrane helix</keyword>
<comment type="subcellular location">
    <subcellularLocation>
        <location evidence="1">Cell membrane</location>
        <topology evidence="1">Multi-pass membrane protein</topology>
    </subcellularLocation>
</comment>
<feature type="transmembrane region" description="Helical" evidence="7">
    <location>
        <begin position="139"/>
        <end position="161"/>
    </location>
</feature>
<dbReference type="GO" id="GO:0005524">
    <property type="term" value="F:ATP binding"/>
    <property type="evidence" value="ECO:0007669"/>
    <property type="project" value="UniProtKB-KW"/>
</dbReference>
<proteinExistence type="predicted"/>
<evidence type="ECO:0000256" key="1">
    <source>
        <dbReference type="ARBA" id="ARBA00004651"/>
    </source>
</evidence>
<feature type="domain" description="ABC transmembrane type-1" evidence="9">
    <location>
        <begin position="27"/>
        <end position="312"/>
    </location>
</feature>